<evidence type="ECO:0000313" key="2">
    <source>
        <dbReference type="EMBL" id="KAJ8350995.1"/>
    </source>
</evidence>
<feature type="region of interest" description="Disordered" evidence="1">
    <location>
        <begin position="46"/>
        <end position="78"/>
    </location>
</feature>
<dbReference type="AlphaFoldDB" id="A0AAD7VXH1"/>
<sequence>MSNRCDQWLALHVGLGASRAASLLSAPRLQLPAPLRLPTPLATCLPSPRSGSGCAGESHELQSEPGSGTAHGREQGRLPSSVWRAEWASPPGHLSCPVPALRFCRAGPSLPRPEAVLRCQASPQTGGTAPPQQAPVADRFLGPGQAKMVQSPLLPQPTAIQVSMAQLREQQQGRPRPGVVTVAAHVSPGDRGGQSGPRPSPAILQPPARPSSRPAMCSPARGLRHLPGLDSAPLRPSLALRAVVAVGRPQASFLTPGP</sequence>
<feature type="region of interest" description="Disordered" evidence="1">
    <location>
        <begin position="185"/>
        <end position="230"/>
    </location>
</feature>
<evidence type="ECO:0000256" key="1">
    <source>
        <dbReference type="SAM" id="MobiDB-lite"/>
    </source>
</evidence>
<accession>A0AAD7VXH1</accession>
<organism evidence="2 3">
    <name type="scientific">Aldrovandia affinis</name>
    <dbReference type="NCBI Taxonomy" id="143900"/>
    <lineage>
        <taxon>Eukaryota</taxon>
        <taxon>Metazoa</taxon>
        <taxon>Chordata</taxon>
        <taxon>Craniata</taxon>
        <taxon>Vertebrata</taxon>
        <taxon>Euteleostomi</taxon>
        <taxon>Actinopterygii</taxon>
        <taxon>Neopterygii</taxon>
        <taxon>Teleostei</taxon>
        <taxon>Notacanthiformes</taxon>
        <taxon>Halosauridae</taxon>
        <taxon>Aldrovandia</taxon>
    </lineage>
</organism>
<proteinExistence type="predicted"/>
<evidence type="ECO:0000313" key="3">
    <source>
        <dbReference type="Proteomes" id="UP001221898"/>
    </source>
</evidence>
<reference evidence="2" key="1">
    <citation type="journal article" date="2023" name="Science">
        <title>Genome structures resolve the early diversification of teleost fishes.</title>
        <authorList>
            <person name="Parey E."/>
            <person name="Louis A."/>
            <person name="Montfort J."/>
            <person name="Bouchez O."/>
            <person name="Roques C."/>
            <person name="Iampietro C."/>
            <person name="Lluch J."/>
            <person name="Castinel A."/>
            <person name="Donnadieu C."/>
            <person name="Desvignes T."/>
            <person name="Floi Bucao C."/>
            <person name="Jouanno E."/>
            <person name="Wen M."/>
            <person name="Mejri S."/>
            <person name="Dirks R."/>
            <person name="Jansen H."/>
            <person name="Henkel C."/>
            <person name="Chen W.J."/>
            <person name="Zahm M."/>
            <person name="Cabau C."/>
            <person name="Klopp C."/>
            <person name="Thompson A.W."/>
            <person name="Robinson-Rechavi M."/>
            <person name="Braasch I."/>
            <person name="Lecointre G."/>
            <person name="Bobe J."/>
            <person name="Postlethwait J.H."/>
            <person name="Berthelot C."/>
            <person name="Roest Crollius H."/>
            <person name="Guiguen Y."/>
        </authorList>
    </citation>
    <scope>NUCLEOTIDE SEQUENCE</scope>
    <source>
        <strain evidence="2">NC1722</strain>
    </source>
</reference>
<comment type="caution">
    <text evidence="2">The sequence shown here is derived from an EMBL/GenBank/DDBJ whole genome shotgun (WGS) entry which is preliminary data.</text>
</comment>
<dbReference type="EMBL" id="JAINUG010002233">
    <property type="protein sequence ID" value="KAJ8350995.1"/>
    <property type="molecule type" value="Genomic_DNA"/>
</dbReference>
<keyword evidence="3" id="KW-1185">Reference proteome</keyword>
<name>A0AAD7VXH1_9TELE</name>
<protein>
    <submittedName>
        <fullName evidence="2">Uncharacterized protein</fullName>
    </submittedName>
</protein>
<gene>
    <name evidence="2" type="ORF">AAFF_G00167480</name>
</gene>
<dbReference type="Proteomes" id="UP001221898">
    <property type="component" value="Unassembled WGS sequence"/>
</dbReference>